<evidence type="ECO:0000313" key="4">
    <source>
        <dbReference type="Proteomes" id="UP001379533"/>
    </source>
</evidence>
<keyword evidence="2" id="KW-0732">Signal</keyword>
<feature type="transmembrane region" description="Helical" evidence="1">
    <location>
        <begin position="49"/>
        <end position="70"/>
    </location>
</feature>
<keyword evidence="1" id="KW-0472">Membrane</keyword>
<protein>
    <submittedName>
        <fullName evidence="3">Uncharacterized protein</fullName>
    </submittedName>
</protein>
<keyword evidence="1" id="KW-1133">Transmembrane helix</keyword>
<proteinExistence type="predicted"/>
<keyword evidence="4" id="KW-1185">Reference proteome</keyword>
<evidence type="ECO:0000256" key="1">
    <source>
        <dbReference type="SAM" id="Phobius"/>
    </source>
</evidence>
<name>A0ABZ2KH30_9BACT</name>
<accession>A0ABZ2KH30</accession>
<dbReference type="Proteomes" id="UP001379533">
    <property type="component" value="Chromosome"/>
</dbReference>
<feature type="signal peptide" evidence="2">
    <location>
        <begin position="1"/>
        <end position="33"/>
    </location>
</feature>
<organism evidence="3 4">
    <name type="scientific">Pendulispora brunnea</name>
    <dbReference type="NCBI Taxonomy" id="2905690"/>
    <lineage>
        <taxon>Bacteria</taxon>
        <taxon>Pseudomonadati</taxon>
        <taxon>Myxococcota</taxon>
        <taxon>Myxococcia</taxon>
        <taxon>Myxococcales</taxon>
        <taxon>Sorangiineae</taxon>
        <taxon>Pendulisporaceae</taxon>
        <taxon>Pendulispora</taxon>
    </lineage>
</organism>
<dbReference type="EMBL" id="CP089982">
    <property type="protein sequence ID" value="WXA97978.1"/>
    <property type="molecule type" value="Genomic_DNA"/>
</dbReference>
<gene>
    <name evidence="3" type="ORF">LZC95_14185</name>
</gene>
<feature type="chain" id="PRO_5046449539" evidence="2">
    <location>
        <begin position="34"/>
        <end position="76"/>
    </location>
</feature>
<evidence type="ECO:0000313" key="3">
    <source>
        <dbReference type="EMBL" id="WXA97978.1"/>
    </source>
</evidence>
<dbReference type="RefSeq" id="WP_394848594.1">
    <property type="nucleotide sequence ID" value="NZ_CP089982.1"/>
</dbReference>
<keyword evidence="1" id="KW-0812">Transmembrane</keyword>
<evidence type="ECO:0000256" key="2">
    <source>
        <dbReference type="SAM" id="SignalP"/>
    </source>
</evidence>
<sequence>MKLRIFHRHAWRSLLLTAALVAVGVSFGNVASADDDATEPSGGWDLSVTPVQSATIGAVALTGLFTLSLLQRRRRG</sequence>
<reference evidence="3 4" key="1">
    <citation type="submission" date="2021-12" db="EMBL/GenBank/DDBJ databases">
        <title>Discovery of the Pendulisporaceae a myxobacterial family with distinct sporulation behavior and unique specialized metabolism.</title>
        <authorList>
            <person name="Garcia R."/>
            <person name="Popoff A."/>
            <person name="Bader C.D."/>
            <person name="Loehr J."/>
            <person name="Walesch S."/>
            <person name="Walt C."/>
            <person name="Boldt J."/>
            <person name="Bunk B."/>
            <person name="Haeckl F.J.F.P.J."/>
            <person name="Gunesch A.P."/>
            <person name="Birkelbach J."/>
            <person name="Nuebel U."/>
            <person name="Pietschmann T."/>
            <person name="Bach T."/>
            <person name="Mueller R."/>
        </authorList>
    </citation>
    <scope>NUCLEOTIDE SEQUENCE [LARGE SCALE GENOMIC DNA]</scope>
    <source>
        <strain evidence="3 4">MSr12523</strain>
    </source>
</reference>